<proteinExistence type="predicted"/>
<sequence>MNCKGLMDDPRPLAVESFSTSWLLNVKQSYDATSKVMDYKIVKPSRLLDETQSFKFNTSIHPSVLVSHADELFFDGSVRPVYISHTTGASNTSDFVSAELDSSLSSLTSSPAIENRCHSGKWRKTLCMLQKSLGCLSPICHKVDPAEVNWVDDIKQKSCDIRNQRQSPRVSPQSNIGPSSGDWCHLENSIYEAILHCKKSIGLLHVSLFYG</sequence>
<dbReference type="Proteomes" id="UP000321947">
    <property type="component" value="Unassembled WGS sequence"/>
</dbReference>
<dbReference type="Proteomes" id="UP000321393">
    <property type="component" value="Unassembled WGS sequence"/>
</dbReference>
<comment type="caution">
    <text evidence="1">The sequence shown here is derived from an EMBL/GenBank/DDBJ whole genome shotgun (WGS) entry which is preliminary data.</text>
</comment>
<evidence type="ECO:0000313" key="3">
    <source>
        <dbReference type="Proteomes" id="UP000321393"/>
    </source>
</evidence>
<protein>
    <submittedName>
        <fullName evidence="1 2">Membrane-associated kinase regulator 6</fullName>
    </submittedName>
</protein>
<gene>
    <name evidence="2" type="ORF">E5676_scaffold434G005050</name>
    <name evidence="1" type="ORF">E6C27_scaffold171G001540</name>
</gene>
<reference evidence="3 4" key="1">
    <citation type="submission" date="2019-08" db="EMBL/GenBank/DDBJ databases">
        <title>Draft genome sequences of two oriental melons (Cucumis melo L. var makuwa).</title>
        <authorList>
            <person name="Kwon S.-Y."/>
        </authorList>
    </citation>
    <scope>NUCLEOTIDE SEQUENCE [LARGE SCALE GENOMIC DNA]</scope>
    <source>
        <strain evidence="4">cv. Chang Bougi</strain>
        <strain evidence="3">cv. SW 3</strain>
        <tissue evidence="1">Leaf</tissue>
    </source>
</reference>
<accession>A0A5A7U0U7</accession>
<organism evidence="1 3">
    <name type="scientific">Cucumis melo var. makuwa</name>
    <name type="common">Oriental melon</name>
    <dbReference type="NCBI Taxonomy" id="1194695"/>
    <lineage>
        <taxon>Eukaryota</taxon>
        <taxon>Viridiplantae</taxon>
        <taxon>Streptophyta</taxon>
        <taxon>Embryophyta</taxon>
        <taxon>Tracheophyta</taxon>
        <taxon>Spermatophyta</taxon>
        <taxon>Magnoliopsida</taxon>
        <taxon>eudicotyledons</taxon>
        <taxon>Gunneridae</taxon>
        <taxon>Pentapetalae</taxon>
        <taxon>rosids</taxon>
        <taxon>fabids</taxon>
        <taxon>Cucurbitales</taxon>
        <taxon>Cucurbitaceae</taxon>
        <taxon>Benincaseae</taxon>
        <taxon>Cucumis</taxon>
    </lineage>
</organism>
<evidence type="ECO:0000313" key="1">
    <source>
        <dbReference type="EMBL" id="KAA0048934.1"/>
    </source>
</evidence>
<dbReference type="PANTHER" id="PTHR34576:SF14">
    <property type="entry name" value="MEMBRANE-ASSOCIATED KINASE REGULATOR 6"/>
    <property type="match status" value="1"/>
</dbReference>
<evidence type="ECO:0000313" key="2">
    <source>
        <dbReference type="EMBL" id="TYK17634.1"/>
    </source>
</evidence>
<dbReference type="OrthoDB" id="1913205at2759"/>
<dbReference type="GO" id="GO:0016301">
    <property type="term" value="F:kinase activity"/>
    <property type="evidence" value="ECO:0007669"/>
    <property type="project" value="UniProtKB-KW"/>
</dbReference>
<dbReference type="InterPro" id="IPR044699">
    <property type="entry name" value="MAKR6"/>
</dbReference>
<dbReference type="PANTHER" id="PTHR34576">
    <property type="entry name" value="MEMBRANE-ASSOCIATED KINASE REGULATOR 6-RELATED"/>
    <property type="match status" value="1"/>
</dbReference>
<dbReference type="AlphaFoldDB" id="A0A5A7U0U7"/>
<dbReference type="STRING" id="1194695.A0A5A7U0U7"/>
<keyword evidence="1" id="KW-0808">Transferase</keyword>
<dbReference type="EMBL" id="SSTE01012362">
    <property type="protein sequence ID" value="KAA0048934.1"/>
    <property type="molecule type" value="Genomic_DNA"/>
</dbReference>
<evidence type="ECO:0000313" key="4">
    <source>
        <dbReference type="Proteomes" id="UP000321947"/>
    </source>
</evidence>
<name>A0A5A7U0U7_CUCMM</name>
<dbReference type="EMBL" id="SSTD01008130">
    <property type="protein sequence ID" value="TYK17634.1"/>
    <property type="molecule type" value="Genomic_DNA"/>
</dbReference>
<keyword evidence="1" id="KW-0418">Kinase</keyword>